<evidence type="ECO:0000256" key="1">
    <source>
        <dbReference type="SAM" id="Phobius"/>
    </source>
</evidence>
<dbReference type="Pfam" id="PF26314">
    <property type="entry name" value="MptA_B_family"/>
    <property type="match status" value="1"/>
</dbReference>
<evidence type="ECO:0000313" key="2">
    <source>
        <dbReference type="EMBL" id="MFD2589598.1"/>
    </source>
</evidence>
<feature type="transmembrane region" description="Helical" evidence="1">
    <location>
        <begin position="386"/>
        <end position="414"/>
    </location>
</feature>
<dbReference type="RefSeq" id="WP_378258232.1">
    <property type="nucleotide sequence ID" value="NZ_JBHSJV010000001.1"/>
</dbReference>
<feature type="transmembrane region" description="Helical" evidence="1">
    <location>
        <begin position="12"/>
        <end position="29"/>
    </location>
</feature>
<keyword evidence="1" id="KW-0472">Membrane</keyword>
<feature type="transmembrane region" description="Helical" evidence="1">
    <location>
        <begin position="362"/>
        <end position="379"/>
    </location>
</feature>
<feature type="transmembrane region" description="Helical" evidence="1">
    <location>
        <begin position="426"/>
        <end position="445"/>
    </location>
</feature>
<keyword evidence="3" id="KW-1185">Reference proteome</keyword>
<feature type="transmembrane region" description="Helical" evidence="1">
    <location>
        <begin position="157"/>
        <end position="179"/>
    </location>
</feature>
<organism evidence="2 3">
    <name type="scientific">Aquimarina hainanensis</name>
    <dbReference type="NCBI Taxonomy" id="1578017"/>
    <lineage>
        <taxon>Bacteria</taxon>
        <taxon>Pseudomonadati</taxon>
        <taxon>Bacteroidota</taxon>
        <taxon>Flavobacteriia</taxon>
        <taxon>Flavobacteriales</taxon>
        <taxon>Flavobacteriaceae</taxon>
        <taxon>Aquimarina</taxon>
    </lineage>
</organism>
<feature type="transmembrane region" description="Helical" evidence="1">
    <location>
        <begin position="60"/>
        <end position="78"/>
    </location>
</feature>
<feature type="transmembrane region" description="Helical" evidence="1">
    <location>
        <begin position="232"/>
        <end position="257"/>
    </location>
</feature>
<feature type="transmembrane region" description="Helical" evidence="1">
    <location>
        <begin position="269"/>
        <end position="293"/>
    </location>
</feature>
<name>A0ABW5N5W9_9FLAO</name>
<feature type="transmembrane region" description="Helical" evidence="1">
    <location>
        <begin position="334"/>
        <end position="356"/>
    </location>
</feature>
<keyword evidence="1" id="KW-1133">Transmembrane helix</keyword>
<evidence type="ECO:0000313" key="3">
    <source>
        <dbReference type="Proteomes" id="UP001597459"/>
    </source>
</evidence>
<protein>
    <submittedName>
        <fullName evidence="2">Glycosyltransferase 87 family protein</fullName>
    </submittedName>
</protein>
<reference evidence="3" key="1">
    <citation type="journal article" date="2019" name="Int. J. Syst. Evol. Microbiol.">
        <title>The Global Catalogue of Microorganisms (GCM) 10K type strain sequencing project: providing services to taxonomists for standard genome sequencing and annotation.</title>
        <authorList>
            <consortium name="The Broad Institute Genomics Platform"/>
            <consortium name="The Broad Institute Genome Sequencing Center for Infectious Disease"/>
            <person name="Wu L."/>
            <person name="Ma J."/>
        </authorList>
    </citation>
    <scope>NUCLEOTIDE SEQUENCE [LARGE SCALE GENOMIC DNA]</scope>
    <source>
        <strain evidence="3">KCTC 42423</strain>
    </source>
</reference>
<proteinExistence type="predicted"/>
<feature type="transmembrane region" description="Helical" evidence="1">
    <location>
        <begin position="200"/>
        <end position="226"/>
    </location>
</feature>
<gene>
    <name evidence="2" type="ORF">ACFSTE_02070</name>
</gene>
<feature type="transmembrane region" description="Helical" evidence="1">
    <location>
        <begin position="305"/>
        <end position="322"/>
    </location>
</feature>
<feature type="transmembrane region" description="Helical" evidence="1">
    <location>
        <begin position="35"/>
        <end position="53"/>
    </location>
</feature>
<dbReference type="Proteomes" id="UP001597459">
    <property type="component" value="Unassembled WGS sequence"/>
</dbReference>
<accession>A0ABW5N5W9</accession>
<sequence length="458" mass="53300">MITRLWKYNKSSLVLILTCAILYYSFAYTTLRTDFVKVFSLWGALFFLSYKIFQLHKGDYKLLAFTALLFRVIFLFATPNLSQDFYRFIWDGRMLLEGMNPYLSLPETWIKAGNSPVAQAIELYQGMGPLNGSHFTNYPPISQLAYAIAALLSPNSILGAAIVFRLILISADIGIFFIGRKLLKKLHLQENRIFWYILNPFIIIELTGNLHFEALMIFFIVWSLYLIVQNKWFWAGIVLALSVSVKLIPLLFLPLFFQKYFFSEKKRLFGFLKLCGFYSVVLISTLLLFIPFLSKTFIQNFSTTIALWFQNFEFNASIYYIIRWIGYQTIGWNIIATAGKILPLVFLCLLLILSFFRKNKETIPLITAMLISISVYYFLSTTVHPWYIAVPLFLCIFTPYRFPIVWSFLIILSYTAYTDLGFKENLWMVAIEYILVISVFVYESFISSSVFFKPKATN</sequence>
<comment type="caution">
    <text evidence="2">The sequence shown here is derived from an EMBL/GenBank/DDBJ whole genome shotgun (WGS) entry which is preliminary data.</text>
</comment>
<keyword evidence="1" id="KW-0812">Transmembrane</keyword>
<dbReference type="EMBL" id="JBHULX010000001">
    <property type="protein sequence ID" value="MFD2589598.1"/>
    <property type="molecule type" value="Genomic_DNA"/>
</dbReference>